<organism evidence="1">
    <name type="scientific">Streptomyces auratus AGR0001</name>
    <dbReference type="NCBI Taxonomy" id="1160718"/>
    <lineage>
        <taxon>Bacteria</taxon>
        <taxon>Bacillati</taxon>
        <taxon>Actinomycetota</taxon>
        <taxon>Actinomycetes</taxon>
        <taxon>Kitasatosporales</taxon>
        <taxon>Streptomycetaceae</taxon>
        <taxon>Streptomyces</taxon>
    </lineage>
</organism>
<proteinExistence type="predicted"/>
<reference evidence="2" key="2">
    <citation type="submission" date="2021-04" db="EMBL/GenBank/DDBJ databases">
        <authorList>
            <person name="Wen M.-L."/>
            <person name="Han X.-L."/>
            <person name="Xiong J."/>
        </authorList>
    </citation>
    <scope>NUCLEOTIDE SEQUENCE</scope>
    <source>
        <strain evidence="2">AGR0001</strain>
    </source>
</reference>
<dbReference type="EMBL" id="CP072931">
    <property type="protein sequence ID" value="QTZ93670.1"/>
    <property type="molecule type" value="Genomic_DNA"/>
</dbReference>
<protein>
    <submittedName>
        <fullName evidence="1">Uncharacterized protein</fullName>
    </submittedName>
</protein>
<evidence type="ECO:0000313" key="1">
    <source>
        <dbReference type="EMBL" id="EJJ07090.1"/>
    </source>
</evidence>
<dbReference type="EMBL" id="AJGV01000068">
    <property type="protein sequence ID" value="EJJ07090.1"/>
    <property type="molecule type" value="Genomic_DNA"/>
</dbReference>
<dbReference type="OrthoDB" id="4227780at2"/>
<gene>
    <name evidence="2" type="ORF">SU9_021270</name>
    <name evidence="1" type="ORF">SU9_10374</name>
</gene>
<dbReference type="KEGG" id="sauh:SU9_021270"/>
<dbReference type="eggNOG" id="ENOG5031YUY">
    <property type="taxonomic scope" value="Bacteria"/>
</dbReference>
<sequence>MTEPEIYASEVRYEVDREGKVPAGQALFVSEEPGLIVATFRPGEASETLCEQLNVVSRHIFRNGLWATRWGADESTEPSEHTLLKVRFEILPADAFPEVLVCLPRDRPGEFVWFIRDPHMSQQACDECNAYLEKSIRAGLWVQRWHRGEGETERFFFPDELEDP</sequence>
<dbReference type="Proteomes" id="UP000009036">
    <property type="component" value="Chromosome"/>
</dbReference>
<keyword evidence="3" id="KW-1185">Reference proteome</keyword>
<dbReference type="RefSeq" id="WP_006603642.1">
    <property type="nucleotide sequence ID" value="NZ_CP072931.1"/>
</dbReference>
<dbReference type="PATRIC" id="fig|1160718.3.peg.2096"/>
<dbReference type="HOGENOM" id="CLU_1618041_0_0_11"/>
<evidence type="ECO:0000313" key="3">
    <source>
        <dbReference type="Proteomes" id="UP000009036"/>
    </source>
</evidence>
<accession>J2K3Q5</accession>
<evidence type="ECO:0000313" key="2">
    <source>
        <dbReference type="EMBL" id="QTZ93670.1"/>
    </source>
</evidence>
<dbReference type="AlphaFoldDB" id="J2K3Q5"/>
<reference evidence="1" key="1">
    <citation type="journal article" date="2012" name="J. Bacteriol.">
        <title>Genome Sequence of Streptomyces auratus Strain AGR0001, a Phoslactomycin-Producing Actinomycete.</title>
        <authorList>
            <person name="Han X."/>
            <person name="Li M."/>
            <person name="Ding Z."/>
            <person name="Zhao J."/>
            <person name="Ji K."/>
            <person name="Wen M."/>
            <person name="Lu T."/>
        </authorList>
    </citation>
    <scope>NUCLEOTIDE SEQUENCE [LARGE SCALE GENOMIC DNA]</scope>
    <source>
        <strain evidence="1">AGR0001</strain>
    </source>
</reference>
<name>J2K3Q5_9ACTN</name>